<accession>A0A6P5Z1H9</accession>
<evidence type="ECO:0000256" key="4">
    <source>
        <dbReference type="ARBA" id="ARBA00022701"/>
    </source>
</evidence>
<dbReference type="Proteomes" id="UP000515121">
    <property type="component" value="Unplaced"/>
</dbReference>
<keyword evidence="3" id="KW-0963">Cytoplasm</keyword>
<protein>
    <submittedName>
        <fullName evidence="9 10">Protein WVD2-like 4 isoform X1</fullName>
    </submittedName>
</protein>
<feature type="compositionally biased region" description="Basic and acidic residues" evidence="6">
    <location>
        <begin position="10"/>
        <end position="40"/>
    </location>
</feature>
<dbReference type="RefSeq" id="XP_022746177.1">
    <property type="nucleotide sequence ID" value="XM_022890442.1"/>
</dbReference>
<organism evidence="8 9">
    <name type="scientific">Durio zibethinus</name>
    <name type="common">Durian</name>
    <dbReference type="NCBI Taxonomy" id="66656"/>
    <lineage>
        <taxon>Eukaryota</taxon>
        <taxon>Viridiplantae</taxon>
        <taxon>Streptophyta</taxon>
        <taxon>Embryophyta</taxon>
        <taxon>Tracheophyta</taxon>
        <taxon>Spermatophyta</taxon>
        <taxon>Magnoliopsida</taxon>
        <taxon>eudicotyledons</taxon>
        <taxon>Gunneridae</taxon>
        <taxon>Pentapetalae</taxon>
        <taxon>rosids</taxon>
        <taxon>malvids</taxon>
        <taxon>Malvales</taxon>
        <taxon>Malvaceae</taxon>
        <taxon>Helicteroideae</taxon>
        <taxon>Durio</taxon>
    </lineage>
</organism>
<evidence type="ECO:0000256" key="5">
    <source>
        <dbReference type="ARBA" id="ARBA00023212"/>
    </source>
</evidence>
<dbReference type="InterPro" id="IPR044806">
    <property type="entry name" value="WVD2/WDL1-4"/>
</dbReference>
<feature type="region of interest" description="Disordered" evidence="6">
    <location>
        <begin position="322"/>
        <end position="445"/>
    </location>
</feature>
<comment type="similarity">
    <text evidence="2">Belongs to the TPX2 family.</text>
</comment>
<dbReference type="InterPro" id="IPR027329">
    <property type="entry name" value="TPX2_C"/>
</dbReference>
<evidence type="ECO:0000313" key="10">
    <source>
        <dbReference type="RefSeq" id="XP_022746177.1"/>
    </source>
</evidence>
<reference evidence="9 10" key="1">
    <citation type="submission" date="2025-04" db="UniProtKB">
        <authorList>
            <consortium name="RefSeq"/>
        </authorList>
    </citation>
    <scope>IDENTIFICATION</scope>
    <source>
        <tissue evidence="9 10">Fruit stalk</tissue>
    </source>
</reference>
<feature type="domain" description="TPX2 C-terminal" evidence="7">
    <location>
        <begin position="264"/>
        <end position="333"/>
    </location>
</feature>
<dbReference type="OrthoDB" id="1939285at2759"/>
<dbReference type="GO" id="GO:0008017">
    <property type="term" value="F:microtubule binding"/>
    <property type="evidence" value="ECO:0007669"/>
    <property type="project" value="InterPro"/>
</dbReference>
<feature type="compositionally biased region" description="Basic residues" evidence="6">
    <location>
        <begin position="344"/>
        <end position="353"/>
    </location>
</feature>
<sequence>MMESENGVTLEEKRIVSERTDVEESAIEAKKEGQNADINREGAPNLKEACKKGTKSKGVASKAATIVSKSKISKPLKEPGKLTAGNSKSSKVTKDKSNLRSAVPISRNQRPVLSQSLSFPARRVHADALMKSIDGYPQKTDLKYAQDKGTKVQAPSSYGSVPSLSRLNHTNRRGSVNLNSNPANINDGGVTARGTTSSSLPTNRQPVPAKSGPGNVAAKSPPSSESADTKPITAALLSKEDDDSHSTTSNATSLSTRRISALGFTFRLEDRAEKRKEFFFKLEEKIHAEEVERNNFQAKSKENQEAEIKQLRKSLTFKAAPMPSFYKEPPAKVELKKIPATRAKPPKLGRHKSSVAATNNPSGGDGSSVRSSLNQEQNGSTKRTQINVNEDNAASKKAVKKSQPKLQSKEITKFQEKPGKTKAKTGKVENPVQDACVGKPEDNQNYPVEIMPRQITVGG</sequence>
<evidence type="ECO:0000256" key="2">
    <source>
        <dbReference type="ARBA" id="ARBA00005885"/>
    </source>
</evidence>
<keyword evidence="4" id="KW-0493">Microtubule</keyword>
<feature type="compositionally biased region" description="Polar residues" evidence="6">
    <location>
        <begin position="106"/>
        <end position="118"/>
    </location>
</feature>
<dbReference type="GO" id="GO:0000226">
    <property type="term" value="P:microtubule cytoskeleton organization"/>
    <property type="evidence" value="ECO:0007669"/>
    <property type="project" value="InterPro"/>
</dbReference>
<feature type="compositionally biased region" description="Polar residues" evidence="6">
    <location>
        <begin position="355"/>
        <end position="392"/>
    </location>
</feature>
<feature type="compositionally biased region" description="Polar residues" evidence="6">
    <location>
        <begin position="153"/>
        <end position="184"/>
    </location>
</feature>
<feature type="compositionally biased region" description="Polar residues" evidence="6">
    <location>
        <begin position="193"/>
        <end position="205"/>
    </location>
</feature>
<gene>
    <name evidence="9 10" type="primary">LOC111296244</name>
</gene>
<evidence type="ECO:0000259" key="7">
    <source>
        <dbReference type="Pfam" id="PF06886"/>
    </source>
</evidence>
<name>A0A6P5Z1H9_DURZI</name>
<keyword evidence="5" id="KW-0206">Cytoskeleton</keyword>
<dbReference type="KEGG" id="dzi:111296244"/>
<dbReference type="GeneID" id="111296244"/>
<keyword evidence="8" id="KW-1185">Reference proteome</keyword>
<evidence type="ECO:0000313" key="9">
    <source>
        <dbReference type="RefSeq" id="XP_022746176.1"/>
    </source>
</evidence>
<evidence type="ECO:0000256" key="1">
    <source>
        <dbReference type="ARBA" id="ARBA00004245"/>
    </source>
</evidence>
<evidence type="ECO:0000256" key="6">
    <source>
        <dbReference type="SAM" id="MobiDB-lite"/>
    </source>
</evidence>
<dbReference type="GO" id="GO:0005874">
    <property type="term" value="C:microtubule"/>
    <property type="evidence" value="ECO:0007669"/>
    <property type="project" value="UniProtKB-KW"/>
</dbReference>
<evidence type="ECO:0000256" key="3">
    <source>
        <dbReference type="ARBA" id="ARBA00022490"/>
    </source>
</evidence>
<evidence type="ECO:0000313" key="8">
    <source>
        <dbReference type="Proteomes" id="UP000515121"/>
    </source>
</evidence>
<proteinExistence type="inferred from homology"/>
<dbReference type="RefSeq" id="XP_022746176.1">
    <property type="nucleotide sequence ID" value="XM_022890441.1"/>
</dbReference>
<feature type="region of interest" description="Disordered" evidence="6">
    <location>
        <begin position="1"/>
        <end position="256"/>
    </location>
</feature>
<dbReference type="PANTHER" id="PTHR46372">
    <property type="entry name" value="PROTEIN WVD2-LIKE 3"/>
    <property type="match status" value="1"/>
</dbReference>
<comment type="subcellular location">
    <subcellularLocation>
        <location evidence="1">Cytoplasm</location>
        <location evidence="1">Cytoskeleton</location>
    </subcellularLocation>
</comment>
<feature type="compositionally biased region" description="Polar residues" evidence="6">
    <location>
        <begin position="246"/>
        <end position="256"/>
    </location>
</feature>
<dbReference type="Pfam" id="PF06886">
    <property type="entry name" value="TPX2"/>
    <property type="match status" value="1"/>
</dbReference>
<dbReference type="PANTHER" id="PTHR46372:SF26">
    <property type="entry name" value="(WILD MALAYSIAN BANANA) HYPOTHETICAL PROTEIN"/>
    <property type="match status" value="1"/>
</dbReference>
<feature type="compositionally biased region" description="Basic and acidic residues" evidence="6">
    <location>
        <begin position="407"/>
        <end position="419"/>
    </location>
</feature>
<feature type="compositionally biased region" description="Basic and acidic residues" evidence="6">
    <location>
        <begin position="140"/>
        <end position="150"/>
    </location>
</feature>
<dbReference type="AlphaFoldDB" id="A0A6P5Z1H9"/>